<keyword evidence="3" id="KW-1185">Reference proteome</keyword>
<dbReference type="KEGG" id="nah:F5544_21485"/>
<feature type="region of interest" description="Disordered" evidence="1">
    <location>
        <begin position="1"/>
        <end position="31"/>
    </location>
</feature>
<dbReference type="AlphaFoldDB" id="A0A6G9YG98"/>
<name>A0A6G9YG98_9NOCA</name>
<dbReference type="Proteomes" id="UP000503540">
    <property type="component" value="Chromosome"/>
</dbReference>
<organism evidence="2 3">
    <name type="scientific">Nocardia arthritidis</name>
    <dbReference type="NCBI Taxonomy" id="228602"/>
    <lineage>
        <taxon>Bacteria</taxon>
        <taxon>Bacillati</taxon>
        <taxon>Actinomycetota</taxon>
        <taxon>Actinomycetes</taxon>
        <taxon>Mycobacteriales</taxon>
        <taxon>Nocardiaceae</taxon>
        <taxon>Nocardia</taxon>
    </lineage>
</organism>
<sequence length="106" mass="11296">MTEQEPAPENRDMQIVDVSSPEPESETSATLSVHYRDGKAVLVATGGSVIPSVIEVENANGSVVAHYAVDTTPTARGVRVTFWQGVSITDEDGQIYDAASEEQSSE</sequence>
<reference evidence="2 3" key="1">
    <citation type="journal article" date="2019" name="ACS Chem. Biol.">
        <title>Identification and Mobilization of a Cryptic Antibiotic Biosynthesis Gene Locus from a Human-Pathogenic Nocardia Isolate.</title>
        <authorList>
            <person name="Herisse M."/>
            <person name="Ishida K."/>
            <person name="Porter J.L."/>
            <person name="Howden B."/>
            <person name="Hertweck C."/>
            <person name="Stinear T.P."/>
            <person name="Pidot S.J."/>
        </authorList>
    </citation>
    <scope>NUCLEOTIDE SEQUENCE [LARGE SCALE GENOMIC DNA]</scope>
    <source>
        <strain evidence="2 3">AUSMDU00012717</strain>
    </source>
</reference>
<evidence type="ECO:0000313" key="2">
    <source>
        <dbReference type="EMBL" id="QIS12160.1"/>
    </source>
</evidence>
<evidence type="ECO:0000256" key="1">
    <source>
        <dbReference type="SAM" id="MobiDB-lite"/>
    </source>
</evidence>
<proteinExistence type="predicted"/>
<dbReference type="RefSeq" id="WP_167474878.1">
    <property type="nucleotide sequence ID" value="NZ_CP046172.1"/>
</dbReference>
<accession>A0A6G9YG98</accession>
<evidence type="ECO:0000313" key="3">
    <source>
        <dbReference type="Proteomes" id="UP000503540"/>
    </source>
</evidence>
<gene>
    <name evidence="2" type="ORF">F5544_21485</name>
</gene>
<dbReference type="EMBL" id="CP046172">
    <property type="protein sequence ID" value="QIS12160.1"/>
    <property type="molecule type" value="Genomic_DNA"/>
</dbReference>
<protein>
    <submittedName>
        <fullName evidence="2">Uncharacterized protein</fullName>
    </submittedName>
</protein>